<evidence type="ECO:0000313" key="10">
    <source>
        <dbReference type="Proteomes" id="UP000668403"/>
    </source>
</evidence>
<evidence type="ECO:0000256" key="6">
    <source>
        <dbReference type="ARBA" id="ARBA00022989"/>
    </source>
</evidence>
<keyword evidence="7 8" id="KW-0472">Membrane</keyword>
<dbReference type="GO" id="GO:0005886">
    <property type="term" value="C:plasma membrane"/>
    <property type="evidence" value="ECO:0007669"/>
    <property type="project" value="UniProtKB-SubCell"/>
</dbReference>
<evidence type="ECO:0000256" key="1">
    <source>
        <dbReference type="ARBA" id="ARBA00004651"/>
    </source>
</evidence>
<feature type="transmembrane region" description="Helical" evidence="8">
    <location>
        <begin position="26"/>
        <end position="44"/>
    </location>
</feature>
<dbReference type="CDD" id="cd06579">
    <property type="entry name" value="TM_PBP1_transp_AraH_like"/>
    <property type="match status" value="1"/>
</dbReference>
<keyword evidence="4" id="KW-0997">Cell inner membrane</keyword>
<evidence type="ECO:0000313" key="9">
    <source>
        <dbReference type="EMBL" id="MBO2990239.1"/>
    </source>
</evidence>
<evidence type="ECO:0000256" key="5">
    <source>
        <dbReference type="ARBA" id="ARBA00022692"/>
    </source>
</evidence>
<keyword evidence="2" id="KW-0813">Transport</keyword>
<evidence type="ECO:0000256" key="4">
    <source>
        <dbReference type="ARBA" id="ARBA00022519"/>
    </source>
</evidence>
<dbReference type="InterPro" id="IPR001851">
    <property type="entry name" value="ABC_transp_permease"/>
</dbReference>
<comment type="subcellular location">
    <subcellularLocation>
        <location evidence="1">Cell membrane</location>
        <topology evidence="1">Multi-pass membrane protein</topology>
    </subcellularLocation>
</comment>
<feature type="transmembrane region" description="Helical" evidence="8">
    <location>
        <begin position="149"/>
        <end position="170"/>
    </location>
</feature>
<evidence type="ECO:0000256" key="3">
    <source>
        <dbReference type="ARBA" id="ARBA00022475"/>
    </source>
</evidence>
<evidence type="ECO:0000256" key="2">
    <source>
        <dbReference type="ARBA" id="ARBA00022448"/>
    </source>
</evidence>
<dbReference type="Proteomes" id="UP000668403">
    <property type="component" value="Unassembled WGS sequence"/>
</dbReference>
<dbReference type="RefSeq" id="WP_208239081.1">
    <property type="nucleotide sequence ID" value="NZ_BAAAQU010000002.1"/>
</dbReference>
<dbReference type="EMBL" id="JAGFBF010000005">
    <property type="protein sequence ID" value="MBO2990239.1"/>
    <property type="molecule type" value="Genomic_DNA"/>
</dbReference>
<gene>
    <name evidence="9" type="ORF">J4H85_09575</name>
</gene>
<accession>A0A939TNI1</accession>
<feature type="transmembrane region" description="Helical" evidence="8">
    <location>
        <begin position="106"/>
        <end position="129"/>
    </location>
</feature>
<reference evidence="9" key="1">
    <citation type="submission" date="2021-03" db="EMBL/GenBank/DDBJ databases">
        <title>Leucobacter chromiisoli sp. nov., isolated from chromium-containing soil of chemical plant.</title>
        <authorList>
            <person name="Xu Z."/>
        </authorList>
    </citation>
    <scope>NUCLEOTIDE SEQUENCE</scope>
    <source>
        <strain evidence="9">K 70/01</strain>
    </source>
</reference>
<name>A0A939TNI1_9MICO</name>
<keyword evidence="5 8" id="KW-0812">Transmembrane</keyword>
<protein>
    <submittedName>
        <fullName evidence="9">ABC transporter permease</fullName>
    </submittedName>
</protein>
<dbReference type="Pfam" id="PF02653">
    <property type="entry name" value="BPD_transp_2"/>
    <property type="match status" value="1"/>
</dbReference>
<sequence length="348" mass="36088">MTALTQTPTSRSRANRPKTFRTTSEWVLVGIIALLVLVMSLVNPDFFSVHTLFSILRSALVPTVFALAVLLIIISGGIDVSFPAIAIFAAYTTISLSQRGGIDPGVIGVLVIAIVIGATLGLVNGAVIARFKLPTLIVTLATQGIFKGALLAYVGSTYIAGLPASVAPYSTANLIAIESPRANLPLLIVPVALLVVGVWLLLSKTMFGRGLYAIGGDTESARRAGFPVMRFQVTLYVLAGAIAAVGGLIHVVLGRSANPQDLVGTELDVIAAVVLGGASIFGGRGSVIGTVLGVLLVQIINNSLILMGVPTAWQRASVGLLLAVGVGVQAVMAKRAAKRTFVLDTEKE</sequence>
<feature type="transmembrane region" description="Helical" evidence="8">
    <location>
        <begin position="269"/>
        <end position="300"/>
    </location>
</feature>
<comment type="caution">
    <text evidence="9">The sequence shown here is derived from an EMBL/GenBank/DDBJ whole genome shotgun (WGS) entry which is preliminary data.</text>
</comment>
<dbReference type="PANTHER" id="PTHR32196">
    <property type="entry name" value="ABC TRANSPORTER PERMEASE PROTEIN YPHD-RELATED-RELATED"/>
    <property type="match status" value="1"/>
</dbReference>
<evidence type="ECO:0000256" key="7">
    <source>
        <dbReference type="ARBA" id="ARBA00023136"/>
    </source>
</evidence>
<proteinExistence type="predicted"/>
<dbReference type="PANTHER" id="PTHR32196:SF21">
    <property type="entry name" value="ABC TRANSPORTER PERMEASE PROTEIN YPHD-RELATED"/>
    <property type="match status" value="1"/>
</dbReference>
<feature type="transmembrane region" description="Helical" evidence="8">
    <location>
        <begin position="64"/>
        <end position="94"/>
    </location>
</feature>
<keyword evidence="6 8" id="KW-1133">Transmembrane helix</keyword>
<keyword evidence="10" id="KW-1185">Reference proteome</keyword>
<dbReference type="GO" id="GO:0022857">
    <property type="term" value="F:transmembrane transporter activity"/>
    <property type="evidence" value="ECO:0007669"/>
    <property type="project" value="InterPro"/>
</dbReference>
<dbReference type="AlphaFoldDB" id="A0A939TNI1"/>
<organism evidence="9 10">
    <name type="scientific">Leucobacter tardus</name>
    <dbReference type="NCBI Taxonomy" id="501483"/>
    <lineage>
        <taxon>Bacteria</taxon>
        <taxon>Bacillati</taxon>
        <taxon>Actinomycetota</taxon>
        <taxon>Actinomycetes</taxon>
        <taxon>Micrococcales</taxon>
        <taxon>Microbacteriaceae</taxon>
        <taxon>Leucobacter</taxon>
    </lineage>
</organism>
<feature type="transmembrane region" description="Helical" evidence="8">
    <location>
        <begin position="312"/>
        <end position="333"/>
    </location>
</feature>
<keyword evidence="3" id="KW-1003">Cell membrane</keyword>
<feature type="transmembrane region" description="Helical" evidence="8">
    <location>
        <begin position="235"/>
        <end position="257"/>
    </location>
</feature>
<evidence type="ECO:0000256" key="8">
    <source>
        <dbReference type="SAM" id="Phobius"/>
    </source>
</evidence>
<feature type="transmembrane region" description="Helical" evidence="8">
    <location>
        <begin position="182"/>
        <end position="202"/>
    </location>
</feature>